<feature type="domain" description="HTH marR-type" evidence="1">
    <location>
        <begin position="1"/>
        <end position="159"/>
    </location>
</feature>
<dbReference type="PANTHER" id="PTHR33164:SF43">
    <property type="entry name" value="HTH-TYPE TRANSCRIPTIONAL REPRESSOR YETL"/>
    <property type="match status" value="1"/>
</dbReference>
<proteinExistence type="predicted"/>
<organism evidence="2 3">
    <name type="scientific">Cognatishimia activa</name>
    <dbReference type="NCBI Taxonomy" id="1715691"/>
    <lineage>
        <taxon>Bacteria</taxon>
        <taxon>Pseudomonadati</taxon>
        <taxon>Pseudomonadota</taxon>
        <taxon>Alphaproteobacteria</taxon>
        <taxon>Rhodobacterales</taxon>
        <taxon>Paracoccaceae</taxon>
        <taxon>Cognatishimia</taxon>
    </lineage>
</organism>
<protein>
    <submittedName>
        <fullName evidence="2">MarR family transcriptional regulator</fullName>
    </submittedName>
</protein>
<accession>A0A975ESI0</accession>
<dbReference type="AlphaFoldDB" id="A0A975ESI0"/>
<dbReference type="PROSITE" id="PS50995">
    <property type="entry name" value="HTH_MARR_2"/>
    <property type="match status" value="1"/>
</dbReference>
<name>A0A975ESI0_9RHOB</name>
<dbReference type="KEGG" id="cact:HZ995_07550"/>
<sequence>MVRICRLARAGHWNIRLSQADEIGKLVFGFFNEVGIINQLATRQLESKLPDGLLISHFGVINHLMRLGDGRTPLQIATAHQVPKTTMTHTLAGLKKAGLIEFAPNPKDARSKCVLLTDAGRRFHAEAIAAIMPEFQALLGDIPADQFAAALPFLQRVRAYMDAARD</sequence>
<dbReference type="EMBL" id="CP060010">
    <property type="protein sequence ID" value="QTN37339.1"/>
    <property type="molecule type" value="Genomic_DNA"/>
</dbReference>
<dbReference type="SUPFAM" id="SSF46785">
    <property type="entry name" value="Winged helix' DNA-binding domain"/>
    <property type="match status" value="1"/>
</dbReference>
<evidence type="ECO:0000313" key="3">
    <source>
        <dbReference type="Proteomes" id="UP000665026"/>
    </source>
</evidence>
<dbReference type="PANTHER" id="PTHR33164">
    <property type="entry name" value="TRANSCRIPTIONAL REGULATOR, MARR FAMILY"/>
    <property type="match status" value="1"/>
</dbReference>
<dbReference type="InterPro" id="IPR036388">
    <property type="entry name" value="WH-like_DNA-bd_sf"/>
</dbReference>
<dbReference type="InterPro" id="IPR000835">
    <property type="entry name" value="HTH_MarR-typ"/>
</dbReference>
<dbReference type="GO" id="GO:0006950">
    <property type="term" value="P:response to stress"/>
    <property type="evidence" value="ECO:0007669"/>
    <property type="project" value="TreeGrafter"/>
</dbReference>
<dbReference type="InterPro" id="IPR039422">
    <property type="entry name" value="MarR/SlyA-like"/>
</dbReference>
<dbReference type="Gene3D" id="1.10.10.10">
    <property type="entry name" value="Winged helix-like DNA-binding domain superfamily/Winged helix DNA-binding domain"/>
    <property type="match status" value="1"/>
</dbReference>
<dbReference type="Proteomes" id="UP000665026">
    <property type="component" value="Chromosome"/>
</dbReference>
<gene>
    <name evidence="2" type="ORF">HZ995_07550</name>
</gene>
<evidence type="ECO:0000259" key="1">
    <source>
        <dbReference type="PROSITE" id="PS50995"/>
    </source>
</evidence>
<dbReference type="Pfam" id="PF12802">
    <property type="entry name" value="MarR_2"/>
    <property type="match status" value="1"/>
</dbReference>
<dbReference type="InterPro" id="IPR036390">
    <property type="entry name" value="WH_DNA-bd_sf"/>
</dbReference>
<reference evidence="2" key="1">
    <citation type="submission" date="2020-07" db="EMBL/GenBank/DDBJ databases">
        <title>Genome sequences of bacteria associated with the marine, planktonic diatom Thalassiosira profunda strain ECT2AJA-044.</title>
        <authorList>
            <person name="Gargas C.B."/>
            <person name="Roberts W.R."/>
            <person name="Alverson A.J."/>
        </authorList>
    </citation>
    <scope>NUCLEOTIDE SEQUENCE</scope>
    <source>
        <strain evidence="2">ECT2AJA-044</strain>
    </source>
</reference>
<dbReference type="GO" id="GO:0003700">
    <property type="term" value="F:DNA-binding transcription factor activity"/>
    <property type="evidence" value="ECO:0007669"/>
    <property type="project" value="InterPro"/>
</dbReference>
<evidence type="ECO:0000313" key="2">
    <source>
        <dbReference type="EMBL" id="QTN37339.1"/>
    </source>
</evidence>
<dbReference type="SMART" id="SM00347">
    <property type="entry name" value="HTH_MARR"/>
    <property type="match status" value="1"/>
</dbReference>